<evidence type="ECO:0000256" key="6">
    <source>
        <dbReference type="ARBA" id="ARBA00022771"/>
    </source>
</evidence>
<gene>
    <name evidence="13" type="ORF">PPENT_87.1.T0700004</name>
</gene>
<accession>A0A8S1VMG3</accession>
<dbReference type="GO" id="GO:0008270">
    <property type="term" value="F:zinc ion binding"/>
    <property type="evidence" value="ECO:0007669"/>
    <property type="project" value="UniProtKB-KW"/>
</dbReference>
<comment type="caution">
    <text evidence="13">The sequence shown here is derived from an EMBL/GenBank/DDBJ whole genome shotgun (WGS) entry which is preliminary data.</text>
</comment>
<feature type="zinc finger region" description="UBR-type" evidence="10">
    <location>
        <begin position="59"/>
        <end position="129"/>
    </location>
</feature>
<evidence type="ECO:0000313" key="14">
    <source>
        <dbReference type="Proteomes" id="UP000689195"/>
    </source>
</evidence>
<evidence type="ECO:0000256" key="11">
    <source>
        <dbReference type="SAM" id="Phobius"/>
    </source>
</evidence>
<comment type="pathway">
    <text evidence="2">Protein modification; protein ubiquitination.</text>
</comment>
<dbReference type="CDD" id="cd19670">
    <property type="entry name" value="UBR-box_UBR1_2_3"/>
    <property type="match status" value="1"/>
</dbReference>
<sequence>MNILSQLQQDPQNKLEEQLRAFSLNYLEDIDETQIFKLFISDEDDEFAIWKNAESQVKSVCGANIQNGELSFKCFTCSSDPHHLYCYKCFNPDIHLNHKCIIKNNIGGACDCGDEQIILPSGFCSKHQGVSKFDYNQELNKISDSLKKKIENFIKTLCTIYLQLMKRIKQDHDIFNVRILKFYHISEKWLITPFKEVIDSEYDIEEYYRIFQQALYLNTILFKMCYWFTESRLCFIILLSQIFQSKLTQESKQTILEDIFEVQVLLESQGPQPALQINSLLFRFYADYQFKQFIQVSYLKQYQSMWLQKKQKVTKYDNLMDDYLINLQSIKSLLFAYTQYYVYLEMAQAVKNYIQAYKKSTEITIGLHLSEIHSQHNQYVAERLQQIFFSHQYVQNIYDKIRDLSILVHSQAPISSFSQLQSLQIFRSRYEYSFFDKICGQQLQQVLGDYYQQFINGQITKEIIQNFKYDQFTITSYLNCYDQIKPQHLDILEKNLTILLQDLQDMVYFFIFQGMAISVFLDGIQKLFSSQFSTLQFQENISKLLLIQSYQILKKKCIGISVDVQLSEAYKKYIKNKNLSLQEQFDRLSKIYLVLIKNITVVERVFTFFLSYLYFLKNFSSGTKFESYLLDVLQENKKELKFIFYDVLSKCLQIYVSVQFCQNKLIEQIYLGLTNQQDKVILESFDSSFLRIYLFLYENEGFQDLIKIMNIRKIEKFGSDKILCCLLLKILSSDLDMYNVCCSTLKELPRDLKLSLAKVIQNFYNLSTFLSFTDIESKFREMGIQVCSNLPDHVLQICEVDQTLKQLKLKSEYRVIYDPAIFNIKTSINCQIVEKLVENNKSENEIHFGNGISWDVELFKTNNYRIILQNILKRYCEIEYIKKNLDLLITEGFAQIQAYQLLYIQIVAANYFMEQEFQTYAPILIIQLEQILRETQSKDDIQKIQLLISEINKLIIVVTPAVISQQSQVKDTKINLQNKKNQFKEKYNKLQKSEFIQNMLESNKIKDNNDENDGKVCSSCKLPLSQQSSVVLMLLIKKPQTSNFSIISKERLQCFRNNQFNLIDIGVANCKHYFHSSCLIERFESDQQYRRQNDPDWVKIGCPVCKLPCTITLPIQRIFNCLSQKIQLSIYLKTKFLHQKLFLKHIIIFSLICQFLYFIIYQSIYGIKKNLVFHQLLLILNATNMEAAKIKIIEQFQFQTENNLILNILSLIQKYVVIEKDLQRFKVEAIFSCNQYNIGNEIKTQLALSLDIQDELAYQAIEFQKQIVKQENYDQYFLINQYQLEDQIKSIIGLTFIEFYNKFFTKKCFTCGFYNKDQKRGGFSMCLFCSKTFCTYSCNKELKMGNLNLHANKEHNGISIYVNLNNGNVTLLCSPISIQDYQCLFYNQLGQKIDIQNPNSDWNSFNLDTQKVREISQIIMNSSYQAIIRNLEFKQNQFDLEGQL</sequence>
<keyword evidence="11" id="KW-0472">Membrane</keyword>
<keyword evidence="7" id="KW-0833">Ubl conjugation pathway</keyword>
<evidence type="ECO:0000313" key="13">
    <source>
        <dbReference type="EMBL" id="CAD8178584.1"/>
    </source>
</evidence>
<evidence type="ECO:0000256" key="1">
    <source>
        <dbReference type="ARBA" id="ARBA00000900"/>
    </source>
</evidence>
<keyword evidence="5" id="KW-0479">Metal-binding</keyword>
<evidence type="ECO:0000256" key="7">
    <source>
        <dbReference type="ARBA" id="ARBA00022786"/>
    </source>
</evidence>
<dbReference type="OrthoDB" id="15304at2759"/>
<name>A0A8S1VMG3_9CILI</name>
<dbReference type="SMART" id="SM00396">
    <property type="entry name" value="ZnF_UBR1"/>
    <property type="match status" value="1"/>
</dbReference>
<dbReference type="PANTHER" id="PTHR38924">
    <property type="entry name" value="ASPARAGINE AND ASPARTATE RICH PROTEIN 1"/>
    <property type="match status" value="1"/>
</dbReference>
<feature type="domain" description="UBR-type" evidence="12">
    <location>
        <begin position="59"/>
        <end position="129"/>
    </location>
</feature>
<keyword evidence="11" id="KW-0812">Transmembrane</keyword>
<reference evidence="13" key="1">
    <citation type="submission" date="2021-01" db="EMBL/GenBank/DDBJ databases">
        <authorList>
            <consortium name="Genoscope - CEA"/>
            <person name="William W."/>
        </authorList>
    </citation>
    <scope>NUCLEOTIDE SEQUENCE</scope>
</reference>
<dbReference type="EMBL" id="CAJJDO010000070">
    <property type="protein sequence ID" value="CAD8178584.1"/>
    <property type="molecule type" value="Genomic_DNA"/>
</dbReference>
<comment type="catalytic activity">
    <reaction evidence="1">
        <text>S-ubiquitinyl-[E2 ubiquitin-conjugating enzyme]-L-cysteine + [acceptor protein]-L-lysine = [E2 ubiquitin-conjugating enzyme]-L-cysteine + N(6)-ubiquitinyl-[acceptor protein]-L-lysine.</text>
        <dbReference type="EC" id="2.3.2.27"/>
    </reaction>
</comment>
<protein>
    <recommendedName>
        <fullName evidence="3">RING-type E3 ubiquitin transferase</fullName>
        <ecNumber evidence="3">2.3.2.27</ecNumber>
    </recommendedName>
</protein>
<keyword evidence="6" id="KW-0863">Zinc-finger</keyword>
<evidence type="ECO:0000256" key="4">
    <source>
        <dbReference type="ARBA" id="ARBA00022679"/>
    </source>
</evidence>
<dbReference type="Proteomes" id="UP000689195">
    <property type="component" value="Unassembled WGS sequence"/>
</dbReference>
<evidence type="ECO:0000256" key="2">
    <source>
        <dbReference type="ARBA" id="ARBA00004906"/>
    </source>
</evidence>
<evidence type="ECO:0000256" key="3">
    <source>
        <dbReference type="ARBA" id="ARBA00012483"/>
    </source>
</evidence>
<dbReference type="FunFam" id="2.10.110.30:FF:000002">
    <property type="entry name" value="Putative e3 ubiquitin-protein ligase ubr3"/>
    <property type="match status" value="1"/>
</dbReference>
<proteinExistence type="inferred from homology"/>
<keyword evidence="11" id="KW-1133">Transmembrane helix</keyword>
<dbReference type="PANTHER" id="PTHR38924:SF2">
    <property type="entry name" value="CHROMOSOME UNDETERMINED SCAFFOLD_10, WHOLE GENOME SHOTGUN SEQUENCE"/>
    <property type="match status" value="1"/>
</dbReference>
<evidence type="ECO:0000256" key="8">
    <source>
        <dbReference type="ARBA" id="ARBA00022833"/>
    </source>
</evidence>
<feature type="transmembrane region" description="Helical" evidence="11">
    <location>
        <begin position="1141"/>
        <end position="1160"/>
    </location>
</feature>
<evidence type="ECO:0000259" key="12">
    <source>
        <dbReference type="PROSITE" id="PS51157"/>
    </source>
</evidence>
<dbReference type="EC" id="2.3.2.27" evidence="3"/>
<keyword evidence="4" id="KW-0808">Transferase</keyword>
<evidence type="ECO:0000256" key="10">
    <source>
        <dbReference type="PROSITE-ProRule" id="PRU00508"/>
    </source>
</evidence>
<dbReference type="Pfam" id="PF02207">
    <property type="entry name" value="zf-UBR"/>
    <property type="match status" value="1"/>
</dbReference>
<comment type="similarity">
    <text evidence="9">Belongs to the E3 ubiquitin-protein ligase UBR1-like family.</text>
</comment>
<dbReference type="InterPro" id="IPR003126">
    <property type="entry name" value="Znf_UBR"/>
</dbReference>
<keyword evidence="14" id="KW-1185">Reference proteome</keyword>
<organism evidence="13 14">
    <name type="scientific">Paramecium pentaurelia</name>
    <dbReference type="NCBI Taxonomy" id="43138"/>
    <lineage>
        <taxon>Eukaryota</taxon>
        <taxon>Sar</taxon>
        <taxon>Alveolata</taxon>
        <taxon>Ciliophora</taxon>
        <taxon>Intramacronucleata</taxon>
        <taxon>Oligohymenophorea</taxon>
        <taxon>Peniculida</taxon>
        <taxon>Parameciidae</taxon>
        <taxon>Paramecium</taxon>
    </lineage>
</organism>
<evidence type="ECO:0000256" key="5">
    <source>
        <dbReference type="ARBA" id="ARBA00022723"/>
    </source>
</evidence>
<keyword evidence="8" id="KW-0862">Zinc</keyword>
<evidence type="ECO:0000256" key="9">
    <source>
        <dbReference type="ARBA" id="ARBA00046341"/>
    </source>
</evidence>
<dbReference type="GO" id="GO:0061630">
    <property type="term" value="F:ubiquitin protein ligase activity"/>
    <property type="evidence" value="ECO:0007669"/>
    <property type="project" value="UniProtKB-EC"/>
</dbReference>
<dbReference type="PROSITE" id="PS51157">
    <property type="entry name" value="ZF_UBR"/>
    <property type="match status" value="1"/>
</dbReference>